<dbReference type="SUPFAM" id="SSF51658">
    <property type="entry name" value="Xylose isomerase-like"/>
    <property type="match status" value="1"/>
</dbReference>
<gene>
    <name evidence="2" type="ORF">C471_09140</name>
</gene>
<organism evidence="2 3">
    <name type="scientific">Halorubrum saccharovorum DSM 1137</name>
    <dbReference type="NCBI Taxonomy" id="1227484"/>
    <lineage>
        <taxon>Archaea</taxon>
        <taxon>Methanobacteriati</taxon>
        <taxon>Methanobacteriota</taxon>
        <taxon>Stenosarchaea group</taxon>
        <taxon>Halobacteria</taxon>
        <taxon>Halobacteriales</taxon>
        <taxon>Haloferacaceae</taxon>
        <taxon>Halorubrum</taxon>
    </lineage>
</organism>
<dbReference type="EMBL" id="AOJE01000044">
    <property type="protein sequence ID" value="ELZ38948.1"/>
    <property type="molecule type" value="Genomic_DNA"/>
</dbReference>
<comment type="caution">
    <text evidence="2">The sequence shown here is derived from an EMBL/GenBank/DDBJ whole genome shotgun (WGS) entry which is preliminary data.</text>
</comment>
<protein>
    <submittedName>
        <fullName evidence="2">Xylose isomerase</fullName>
    </submittedName>
</protein>
<dbReference type="eggNOG" id="arCOG01895">
    <property type="taxonomic scope" value="Archaea"/>
</dbReference>
<dbReference type="PATRIC" id="fig|1227484.4.peg.1824"/>
<accession>M0DVV7</accession>
<dbReference type="GO" id="GO:0016853">
    <property type="term" value="F:isomerase activity"/>
    <property type="evidence" value="ECO:0007669"/>
    <property type="project" value="UniProtKB-KW"/>
</dbReference>
<feature type="domain" description="Xylose isomerase-like TIM barrel" evidence="1">
    <location>
        <begin position="20"/>
        <end position="280"/>
    </location>
</feature>
<dbReference type="InterPro" id="IPR050312">
    <property type="entry name" value="IolE/XylAMocC-like"/>
</dbReference>
<dbReference type="Gene3D" id="3.20.20.150">
    <property type="entry name" value="Divalent-metal-dependent TIM barrel enzymes"/>
    <property type="match status" value="1"/>
</dbReference>
<dbReference type="PANTHER" id="PTHR12110:SF21">
    <property type="entry name" value="XYLOSE ISOMERASE-LIKE TIM BARREL DOMAIN-CONTAINING PROTEIN"/>
    <property type="match status" value="1"/>
</dbReference>
<evidence type="ECO:0000313" key="2">
    <source>
        <dbReference type="EMBL" id="ELZ38948.1"/>
    </source>
</evidence>
<keyword evidence="2" id="KW-0413">Isomerase</keyword>
<evidence type="ECO:0000259" key="1">
    <source>
        <dbReference type="Pfam" id="PF01261"/>
    </source>
</evidence>
<evidence type="ECO:0000313" key="3">
    <source>
        <dbReference type="Proteomes" id="UP000011514"/>
    </source>
</evidence>
<dbReference type="InterPro" id="IPR036237">
    <property type="entry name" value="Xyl_isomerase-like_sf"/>
</dbReference>
<dbReference type="AlphaFoldDB" id="M0DVV7"/>
<dbReference type="PANTHER" id="PTHR12110">
    <property type="entry name" value="HYDROXYPYRUVATE ISOMERASE"/>
    <property type="match status" value="1"/>
</dbReference>
<dbReference type="STRING" id="1227484.C471_09140"/>
<reference evidence="2 3" key="1">
    <citation type="journal article" date="2014" name="PLoS Genet.">
        <title>Phylogenetically driven sequencing of extremely halophilic archaea reveals strategies for static and dynamic osmo-response.</title>
        <authorList>
            <person name="Becker E.A."/>
            <person name="Seitzer P.M."/>
            <person name="Tritt A."/>
            <person name="Larsen D."/>
            <person name="Krusor M."/>
            <person name="Yao A.I."/>
            <person name="Wu D."/>
            <person name="Madern D."/>
            <person name="Eisen J.A."/>
            <person name="Darling A.E."/>
            <person name="Facciotti M.T."/>
        </authorList>
    </citation>
    <scope>NUCLEOTIDE SEQUENCE [LARGE SCALE GENOMIC DNA]</scope>
    <source>
        <strain evidence="2 3">DSM 1137</strain>
    </source>
</reference>
<keyword evidence="3" id="KW-1185">Reference proteome</keyword>
<proteinExistence type="predicted"/>
<dbReference type="Proteomes" id="UP000011514">
    <property type="component" value="Unassembled WGS sequence"/>
</dbReference>
<name>M0DVV7_9EURY</name>
<dbReference type="Pfam" id="PF01261">
    <property type="entry name" value="AP_endonuc_2"/>
    <property type="match status" value="1"/>
</dbReference>
<sequence>MTELAFSTNAYTRFELPDAVERIADHGYTGVEILADTPHAYLPDFDEDDQAALETALEETGLQVSNINANNTSAYYDDAPPSSFFDPTIITTDDEDREWRIEYTKSAIDLASAVDSPAVCIPSGRPLPGNPPEEAREYLYDSLYEIADYAESADVSVGIEFEPELLIECTDEALTVIDEVGSNALGVNLDLGHAAVSGEDPAESVRKCAGNITGIHLEDIVGGRGGKHYHRIPGEGDIDFEAIFAALDGIGYDGFATMELYTYPHAPDEAAAEAFEALEQYVD</sequence>
<dbReference type="RefSeq" id="WP_004048460.1">
    <property type="nucleotide sequence ID" value="NZ_AOJE01000044.1"/>
</dbReference>
<dbReference type="OrthoDB" id="372143at2157"/>
<dbReference type="InterPro" id="IPR013022">
    <property type="entry name" value="Xyl_isomerase-like_TIM-brl"/>
</dbReference>